<accession>A0ABP7E6X8</accession>
<name>A0ABP7E6X8_9ACTN</name>
<gene>
    <name evidence="1" type="ORF">GCM10022224_094890</name>
</gene>
<evidence type="ECO:0000313" key="2">
    <source>
        <dbReference type="Proteomes" id="UP001500902"/>
    </source>
</evidence>
<comment type="caution">
    <text evidence="1">The sequence shown here is derived from an EMBL/GenBank/DDBJ whole genome shotgun (WGS) entry which is preliminary data.</text>
</comment>
<reference evidence="2" key="1">
    <citation type="journal article" date="2019" name="Int. J. Syst. Evol. Microbiol.">
        <title>The Global Catalogue of Microorganisms (GCM) 10K type strain sequencing project: providing services to taxonomists for standard genome sequencing and annotation.</title>
        <authorList>
            <consortium name="The Broad Institute Genomics Platform"/>
            <consortium name="The Broad Institute Genome Sequencing Center for Infectious Disease"/>
            <person name="Wu L."/>
            <person name="Ma J."/>
        </authorList>
    </citation>
    <scope>NUCLEOTIDE SEQUENCE [LARGE SCALE GENOMIC DNA]</scope>
    <source>
        <strain evidence="2">JCM 16904</strain>
    </source>
</reference>
<sequence length="60" mass="6177">MTVDTAGLSAPLGRPATIIAHVSCEVQLADLAIPGIPGTKTITSSFTSPIDPYRARGDQP</sequence>
<keyword evidence="2" id="KW-1185">Reference proteome</keyword>
<dbReference type="Proteomes" id="UP001500902">
    <property type="component" value="Unassembled WGS sequence"/>
</dbReference>
<evidence type="ECO:0000313" key="1">
    <source>
        <dbReference type="EMBL" id="GAA3714275.1"/>
    </source>
</evidence>
<organism evidence="1 2">
    <name type="scientific">Nonomuraea antimicrobica</name>
    <dbReference type="NCBI Taxonomy" id="561173"/>
    <lineage>
        <taxon>Bacteria</taxon>
        <taxon>Bacillati</taxon>
        <taxon>Actinomycetota</taxon>
        <taxon>Actinomycetes</taxon>
        <taxon>Streptosporangiales</taxon>
        <taxon>Streptosporangiaceae</taxon>
        <taxon>Nonomuraea</taxon>
    </lineage>
</organism>
<proteinExistence type="predicted"/>
<dbReference type="EMBL" id="BAAAZP010000224">
    <property type="protein sequence ID" value="GAA3714275.1"/>
    <property type="molecule type" value="Genomic_DNA"/>
</dbReference>
<protein>
    <submittedName>
        <fullName evidence="1">Uncharacterized protein</fullName>
    </submittedName>
</protein>